<evidence type="ECO:0000256" key="2">
    <source>
        <dbReference type="ARBA" id="ARBA00022748"/>
    </source>
</evidence>
<dbReference type="InterPro" id="IPR025380">
    <property type="entry name" value="DUF4369"/>
</dbReference>
<feature type="domain" description="Thioredoxin" evidence="6">
    <location>
        <begin position="232"/>
        <end position="368"/>
    </location>
</feature>
<dbReference type="InterPro" id="IPR000866">
    <property type="entry name" value="AhpC/TSA"/>
</dbReference>
<dbReference type="AlphaFoldDB" id="A0A327Q2R8"/>
<evidence type="ECO:0000259" key="6">
    <source>
        <dbReference type="PROSITE" id="PS51352"/>
    </source>
</evidence>
<dbReference type="InterPro" id="IPR050553">
    <property type="entry name" value="Thioredoxin_ResA/DsbE_sf"/>
</dbReference>
<dbReference type="EMBL" id="QLLL01000011">
    <property type="protein sequence ID" value="RAI98649.1"/>
    <property type="molecule type" value="Genomic_DNA"/>
</dbReference>
<feature type="signal peptide" evidence="5">
    <location>
        <begin position="1"/>
        <end position="19"/>
    </location>
</feature>
<gene>
    <name evidence="7" type="ORF">LX64_04634</name>
</gene>
<dbReference type="RefSeq" id="WP_111600022.1">
    <property type="nucleotide sequence ID" value="NZ_QLLL01000011.1"/>
</dbReference>
<organism evidence="7 8">
    <name type="scientific">Chitinophaga skermanii</name>
    <dbReference type="NCBI Taxonomy" id="331697"/>
    <lineage>
        <taxon>Bacteria</taxon>
        <taxon>Pseudomonadati</taxon>
        <taxon>Bacteroidota</taxon>
        <taxon>Chitinophagia</taxon>
        <taxon>Chitinophagales</taxon>
        <taxon>Chitinophagaceae</taxon>
        <taxon>Chitinophaga</taxon>
    </lineage>
</organism>
<proteinExistence type="predicted"/>
<protein>
    <submittedName>
        <fullName evidence="7">Peroxiredoxin</fullName>
    </submittedName>
</protein>
<dbReference type="InterPro" id="IPR013766">
    <property type="entry name" value="Thioredoxin_domain"/>
</dbReference>
<dbReference type="PANTHER" id="PTHR42852">
    <property type="entry name" value="THIOL:DISULFIDE INTERCHANGE PROTEIN DSBE"/>
    <property type="match status" value="1"/>
</dbReference>
<keyword evidence="5" id="KW-0732">Signal</keyword>
<dbReference type="InterPro" id="IPR036249">
    <property type="entry name" value="Thioredoxin-like_sf"/>
</dbReference>
<feature type="chain" id="PRO_5016302261" evidence="5">
    <location>
        <begin position="20"/>
        <end position="368"/>
    </location>
</feature>
<dbReference type="InterPro" id="IPR017937">
    <property type="entry name" value="Thioredoxin_CS"/>
</dbReference>
<accession>A0A327Q2R8</accession>
<name>A0A327Q2R8_9BACT</name>
<evidence type="ECO:0000313" key="7">
    <source>
        <dbReference type="EMBL" id="RAI98649.1"/>
    </source>
</evidence>
<dbReference type="SUPFAM" id="SSF52833">
    <property type="entry name" value="Thioredoxin-like"/>
    <property type="match status" value="1"/>
</dbReference>
<dbReference type="Gene3D" id="3.40.30.10">
    <property type="entry name" value="Glutaredoxin"/>
    <property type="match status" value="1"/>
</dbReference>
<dbReference type="Pfam" id="PF00578">
    <property type="entry name" value="AhpC-TSA"/>
    <property type="match status" value="1"/>
</dbReference>
<reference evidence="7 8" key="1">
    <citation type="submission" date="2018-06" db="EMBL/GenBank/DDBJ databases">
        <title>Genomic Encyclopedia of Archaeal and Bacterial Type Strains, Phase II (KMG-II): from individual species to whole genera.</title>
        <authorList>
            <person name="Goeker M."/>
        </authorList>
    </citation>
    <scope>NUCLEOTIDE SEQUENCE [LARGE SCALE GENOMIC DNA]</scope>
    <source>
        <strain evidence="7 8">DSM 23857</strain>
    </source>
</reference>
<evidence type="ECO:0000313" key="8">
    <source>
        <dbReference type="Proteomes" id="UP000249547"/>
    </source>
</evidence>
<keyword evidence="3" id="KW-1015">Disulfide bond</keyword>
<evidence type="ECO:0000256" key="1">
    <source>
        <dbReference type="ARBA" id="ARBA00004196"/>
    </source>
</evidence>
<dbReference type="PROSITE" id="PS00194">
    <property type="entry name" value="THIOREDOXIN_1"/>
    <property type="match status" value="1"/>
</dbReference>
<keyword evidence="2" id="KW-0201">Cytochrome c-type biogenesis</keyword>
<dbReference type="GO" id="GO:0030313">
    <property type="term" value="C:cell envelope"/>
    <property type="evidence" value="ECO:0007669"/>
    <property type="project" value="UniProtKB-SubCell"/>
</dbReference>
<dbReference type="CDD" id="cd02966">
    <property type="entry name" value="TlpA_like_family"/>
    <property type="match status" value="1"/>
</dbReference>
<dbReference type="GO" id="GO:0016491">
    <property type="term" value="F:oxidoreductase activity"/>
    <property type="evidence" value="ECO:0007669"/>
    <property type="project" value="InterPro"/>
</dbReference>
<dbReference type="PROSITE" id="PS51352">
    <property type="entry name" value="THIOREDOXIN_2"/>
    <property type="match status" value="1"/>
</dbReference>
<dbReference type="Proteomes" id="UP000249547">
    <property type="component" value="Unassembled WGS sequence"/>
</dbReference>
<evidence type="ECO:0000256" key="3">
    <source>
        <dbReference type="ARBA" id="ARBA00023157"/>
    </source>
</evidence>
<keyword evidence="4" id="KW-0676">Redox-active center</keyword>
<dbReference type="PANTHER" id="PTHR42852:SF6">
    <property type="entry name" value="THIOL:DISULFIDE INTERCHANGE PROTEIN DSBE"/>
    <property type="match status" value="1"/>
</dbReference>
<dbReference type="GO" id="GO:0017004">
    <property type="term" value="P:cytochrome complex assembly"/>
    <property type="evidence" value="ECO:0007669"/>
    <property type="project" value="UniProtKB-KW"/>
</dbReference>
<sequence length="368" mass="42094">MLKKLLLAVLTILPAFAFAQFKYTIKGEISDQASVGRMQLRYYVPGQRPHYDTVPIRNGKFEITGELDEIKMADIFLLHPGQHDLGAKKFVLEPGTIIMKAEKNFKNVKIEAGEENRIMDEYVREVEQINIPIRARRAEFTSLSKELKGTPGFQAAFKAFNDSVIVVRKKFRSSFIKSHPSATFCFYLLESYNGSINSYNDLTPLFDLLSPALKSTPTGKEFAEKLVLIKALEIGSIAPSFSAQDTLQKLVNLEDFRGQYVLIDFWASWCGPCREENPYLVAAYQKYKHKNFNILGVSSDFENKRQDWVKAIKDDNLSWVHVIDGDYKIGKLYDINLIPQNYLLDPTGKIIAKNLREDELEMKLKEIL</sequence>
<evidence type="ECO:0000256" key="5">
    <source>
        <dbReference type="SAM" id="SignalP"/>
    </source>
</evidence>
<comment type="subcellular location">
    <subcellularLocation>
        <location evidence="1">Cell envelope</location>
    </subcellularLocation>
</comment>
<dbReference type="Pfam" id="PF14289">
    <property type="entry name" value="DUF4369"/>
    <property type="match status" value="1"/>
</dbReference>
<comment type="caution">
    <text evidence="7">The sequence shown here is derived from an EMBL/GenBank/DDBJ whole genome shotgun (WGS) entry which is preliminary data.</text>
</comment>
<dbReference type="GO" id="GO:0016209">
    <property type="term" value="F:antioxidant activity"/>
    <property type="evidence" value="ECO:0007669"/>
    <property type="project" value="InterPro"/>
</dbReference>
<evidence type="ECO:0000256" key="4">
    <source>
        <dbReference type="ARBA" id="ARBA00023284"/>
    </source>
</evidence>
<keyword evidence="8" id="KW-1185">Reference proteome</keyword>
<dbReference type="OrthoDB" id="750178at2"/>